<dbReference type="AlphaFoldDB" id="A0A2A4HKJ7"/>
<dbReference type="Proteomes" id="UP000218677">
    <property type="component" value="Unassembled WGS sequence"/>
</dbReference>
<evidence type="ECO:0000256" key="1">
    <source>
        <dbReference type="SAM" id="Coils"/>
    </source>
</evidence>
<feature type="region of interest" description="Disordered" evidence="2">
    <location>
        <begin position="1"/>
        <end position="33"/>
    </location>
</feature>
<evidence type="ECO:0000313" key="4">
    <source>
        <dbReference type="Proteomes" id="UP000218677"/>
    </source>
</evidence>
<name>A0A2A4HKJ7_9GAMM</name>
<protein>
    <submittedName>
        <fullName evidence="3">Uncharacterized protein</fullName>
    </submittedName>
</protein>
<feature type="coiled-coil region" evidence="1">
    <location>
        <begin position="59"/>
        <end position="96"/>
    </location>
</feature>
<accession>A0A2A4HKJ7</accession>
<dbReference type="OrthoDB" id="6160510at2"/>
<dbReference type="EMBL" id="NWUX01000017">
    <property type="protein sequence ID" value="PCF94631.1"/>
    <property type="molecule type" value="Genomic_DNA"/>
</dbReference>
<gene>
    <name evidence="3" type="ORF">CPA45_16440</name>
</gene>
<evidence type="ECO:0000313" key="3">
    <source>
        <dbReference type="EMBL" id="PCF94631.1"/>
    </source>
</evidence>
<reference evidence="4" key="1">
    <citation type="submission" date="2017-09" db="EMBL/GenBank/DDBJ databases">
        <authorList>
            <person name="Cho G.-S."/>
            <person name="Oguntoyinbo F.A."/>
            <person name="Cnockaert M."/>
            <person name="Kabisch J."/>
            <person name="Neve H."/>
            <person name="Bockelmann W."/>
            <person name="Wenning M."/>
            <person name="Franz C.M."/>
            <person name="Vandamme P."/>
        </authorList>
    </citation>
    <scope>NUCLEOTIDE SEQUENCE [LARGE SCALE GENOMIC DNA]</scope>
    <source>
        <strain evidence="4">MBT G8648</strain>
    </source>
</reference>
<evidence type="ECO:0000256" key="2">
    <source>
        <dbReference type="SAM" id="MobiDB-lite"/>
    </source>
</evidence>
<keyword evidence="1" id="KW-0175">Coiled coil</keyword>
<keyword evidence="4" id="KW-1185">Reference proteome</keyword>
<proteinExistence type="predicted"/>
<sequence>MAPPFHPRTHANREATMTQQSPEATPAAKPESHEMKISHMRYFKVPNIVSTEVTEAELAAQLERERAKYLIRREKLEDVSNELAKLRKTLTALGQQEKVVDTEWRQEFVKGFGKQSKEVREKLKQKGQWASEASQIKEMIALLEPQAEWLKMQTLSARISLRIAARRFDDLSSHNQLVNSLREMSESESMAKFSAAVPQLFERIEVDTYNDPVFMIKLGIDVSSQPGKSIATRLNKEDTRQVNDEIRARNHQALGELLVRYMPSLDSQECMPVTQLPSLLTCEAEARDYPSNIGFARRLKELELQMEYVPSLDDLDSAQA</sequence>
<organism evidence="3 4">
    <name type="scientific">Vreelandella nigrificans</name>
    <dbReference type="NCBI Taxonomy" id="2042704"/>
    <lineage>
        <taxon>Bacteria</taxon>
        <taxon>Pseudomonadati</taxon>
        <taxon>Pseudomonadota</taxon>
        <taxon>Gammaproteobacteria</taxon>
        <taxon>Oceanospirillales</taxon>
        <taxon>Halomonadaceae</taxon>
        <taxon>Vreelandella</taxon>
    </lineage>
</organism>
<comment type="caution">
    <text evidence="3">The sequence shown here is derived from an EMBL/GenBank/DDBJ whole genome shotgun (WGS) entry which is preliminary data.</text>
</comment>
<dbReference type="RefSeq" id="WP_096653366.1">
    <property type="nucleotide sequence ID" value="NZ_NWUX01000017.1"/>
</dbReference>